<protein>
    <submittedName>
        <fullName evidence="1">Uncharacterized protein</fullName>
    </submittedName>
</protein>
<reference evidence="1 2" key="1">
    <citation type="submission" date="2017-11" db="EMBL/GenBank/DDBJ databases">
        <title>Genome sequence of Pantoea cypripedii NE1.</title>
        <authorList>
            <person name="Nascimento F.X."/>
        </authorList>
    </citation>
    <scope>NUCLEOTIDE SEQUENCE [LARGE SCALE GENOMIC DNA]</scope>
    <source>
        <strain evidence="1 2">NE1</strain>
        <plasmid evidence="2">pne1a</plasmid>
    </source>
</reference>
<organism evidence="1 2">
    <name type="scientific">Pantoea cypripedii</name>
    <name type="common">Pectobacterium cypripedii</name>
    <name type="synonym">Erwinia cypripedii</name>
    <dbReference type="NCBI Taxonomy" id="55209"/>
    <lineage>
        <taxon>Bacteria</taxon>
        <taxon>Pseudomonadati</taxon>
        <taxon>Pseudomonadota</taxon>
        <taxon>Gammaproteobacteria</taxon>
        <taxon>Enterobacterales</taxon>
        <taxon>Erwiniaceae</taxon>
        <taxon>Pantoea</taxon>
    </lineage>
</organism>
<evidence type="ECO:0000313" key="1">
    <source>
        <dbReference type="EMBL" id="QGY31741.1"/>
    </source>
</evidence>
<accession>A0A6B9G2G8</accession>
<proteinExistence type="predicted"/>
<dbReference type="AlphaFoldDB" id="A0A6B9G2G8"/>
<dbReference type="Proteomes" id="UP000502005">
    <property type="component" value="Plasmid pNE1A"/>
</dbReference>
<geneLocation type="plasmid" evidence="2">
    <name>pne1a</name>
</geneLocation>
<dbReference type="EMBL" id="CP024769">
    <property type="protein sequence ID" value="QGY31741.1"/>
    <property type="molecule type" value="Genomic_DNA"/>
</dbReference>
<keyword evidence="1" id="KW-0614">Plasmid</keyword>
<name>A0A6B9G2G8_PANCY</name>
<evidence type="ECO:0000313" key="2">
    <source>
        <dbReference type="Proteomes" id="UP000502005"/>
    </source>
</evidence>
<sequence length="291" mass="33148">MKVSRDIVKLAQTAYRVKITEAQQKWFDVCWKKVSGITKKERLASLLSQPGRPLIKATELWLLLYNANQRMGLTTVRNMLAAATVQITQTQIKLVNDAWNSLDHCHATSIVTQLIRLLLHLENRTRLQPVEVLVALTERNVEVNTTAMGHAAAAVRAEFTPSDVDWIKIAWPGIDKELPQFMQMIDLLNQYPDLDDITPGKMLRLLWEIDQYICPATIGNALSIVRQQRDDIIIVPDDPVPELIDLEPELPPAPPVVTPAMPARLQLPEQDELFPLQEHDWKRQLDQELDP</sequence>
<gene>
    <name evidence="1" type="ORF">CUN67_22420</name>
</gene>